<dbReference type="Gene3D" id="3.90.226.10">
    <property type="entry name" value="2-enoyl-CoA Hydratase, Chain A, domain 1"/>
    <property type="match status" value="1"/>
</dbReference>
<evidence type="ECO:0000259" key="1">
    <source>
        <dbReference type="SMART" id="SM00245"/>
    </source>
</evidence>
<dbReference type="InterPro" id="IPR029045">
    <property type="entry name" value="ClpP/crotonase-like_dom_sf"/>
</dbReference>
<evidence type="ECO:0000313" key="2">
    <source>
        <dbReference type="EMBL" id="MBP2182573.1"/>
    </source>
</evidence>
<dbReference type="Gene3D" id="3.30.750.44">
    <property type="match status" value="1"/>
</dbReference>
<reference evidence="2 3" key="1">
    <citation type="submission" date="2021-03" db="EMBL/GenBank/DDBJ databases">
        <title>Sequencing the genomes of 1000 actinobacteria strains.</title>
        <authorList>
            <person name="Klenk H.-P."/>
        </authorList>
    </citation>
    <scope>NUCLEOTIDE SEQUENCE [LARGE SCALE GENOMIC DNA]</scope>
    <source>
        <strain evidence="2 3">DSM 45510</strain>
    </source>
</reference>
<dbReference type="PANTHER" id="PTHR11261">
    <property type="entry name" value="INTERPHOTORECEPTOR RETINOID-BINDING PROTEIN"/>
    <property type="match status" value="1"/>
</dbReference>
<dbReference type="Proteomes" id="UP000741013">
    <property type="component" value="Unassembled WGS sequence"/>
</dbReference>
<keyword evidence="3" id="KW-1185">Reference proteome</keyword>
<sequence length="290" mass="31204">MTGIPELLDRLQALVRERYILESDAPAIAGGVAELAPELAGLEPEAMAETLTRRLQRVNNDRHLRVRHRPQGAATGFGGAEYEALHAAEAQRNAGGIRQVRLLDGGTGVLQIAPYLSPVHLAEPYVRAAFTLLASATSLVIDLREGRGGTPRTVALICGYLLGKEPVHLQDIEERGGPTRQYWTTPAATRIDAPILVLTSRQTFSGCEELAYNLQALQRAKVVGETTGGGAHPVESIALTDVLELHLPSARSVNAVTRTNWEQVGVVPDLTCAAEDALETALRHQESPKV</sequence>
<protein>
    <recommendedName>
        <fullName evidence="1">Tail specific protease domain-containing protein</fullName>
    </recommendedName>
</protein>
<organism evidence="2 3">
    <name type="scientific">Amycolatopsis magusensis</name>
    <dbReference type="NCBI Taxonomy" id="882444"/>
    <lineage>
        <taxon>Bacteria</taxon>
        <taxon>Bacillati</taxon>
        <taxon>Actinomycetota</taxon>
        <taxon>Actinomycetes</taxon>
        <taxon>Pseudonocardiales</taxon>
        <taxon>Pseudonocardiaceae</taxon>
        <taxon>Amycolatopsis</taxon>
    </lineage>
</organism>
<accession>A0ABS4PUQ7</accession>
<dbReference type="EMBL" id="JAGGMS010000001">
    <property type="protein sequence ID" value="MBP2182573.1"/>
    <property type="molecule type" value="Genomic_DNA"/>
</dbReference>
<dbReference type="Pfam" id="PF03572">
    <property type="entry name" value="Peptidase_S41"/>
    <property type="match status" value="1"/>
</dbReference>
<dbReference type="SUPFAM" id="SSF52096">
    <property type="entry name" value="ClpP/crotonase"/>
    <property type="match status" value="1"/>
</dbReference>
<gene>
    <name evidence="2" type="ORF">JOM49_004099</name>
</gene>
<evidence type="ECO:0000313" key="3">
    <source>
        <dbReference type="Proteomes" id="UP000741013"/>
    </source>
</evidence>
<dbReference type="PANTHER" id="PTHR11261:SF3">
    <property type="entry name" value="RETINOL-BINDING PROTEIN 3"/>
    <property type="match status" value="1"/>
</dbReference>
<dbReference type="InterPro" id="IPR005151">
    <property type="entry name" value="Tail-specific_protease"/>
</dbReference>
<name>A0ABS4PUQ7_9PSEU</name>
<dbReference type="SMART" id="SM00245">
    <property type="entry name" value="TSPc"/>
    <property type="match status" value="1"/>
</dbReference>
<dbReference type="CDD" id="cd07563">
    <property type="entry name" value="Peptidase_S41_IRBP"/>
    <property type="match status" value="1"/>
</dbReference>
<proteinExistence type="predicted"/>
<feature type="domain" description="Tail specific protease" evidence="1">
    <location>
        <begin position="48"/>
        <end position="273"/>
    </location>
</feature>
<comment type="caution">
    <text evidence="2">The sequence shown here is derived from an EMBL/GenBank/DDBJ whole genome shotgun (WGS) entry which is preliminary data.</text>
</comment>